<reference evidence="2 3" key="1">
    <citation type="submission" date="2018-06" db="EMBL/GenBank/DDBJ databases">
        <authorList>
            <consortium name="Pathogen Informatics"/>
            <person name="Doyle S."/>
        </authorList>
    </citation>
    <scope>NUCLEOTIDE SEQUENCE [LARGE SCALE GENOMIC DNA]</scope>
    <source>
        <strain evidence="2 3">NCTC10717</strain>
    </source>
</reference>
<dbReference type="OrthoDB" id="8561992at2"/>
<evidence type="ECO:0008006" key="4">
    <source>
        <dbReference type="Google" id="ProtNLM"/>
    </source>
</evidence>
<sequence length="180" mass="20770">MKFTYLALVACAFCQVQAQNYQYEGINSKPSWKEHIGGGWEKGTLRFRTSVYTVYYNPKPEHNNHQKLINVEYIRSDDWLVGLAVFRNSFGQPTQYVYLGKDWTLWQPTPDWRLRGTLTAGLLHGYKDEYKNKIPFNNLGIAPAILPILGLQYKNIFLEAHFFATAGVMSTVGFTYDLDK</sequence>
<organism evidence="2 3">
    <name type="scientific">Suttonella indologenes</name>
    <dbReference type="NCBI Taxonomy" id="13276"/>
    <lineage>
        <taxon>Bacteria</taxon>
        <taxon>Pseudomonadati</taxon>
        <taxon>Pseudomonadota</taxon>
        <taxon>Gammaproteobacteria</taxon>
        <taxon>Cardiobacteriales</taxon>
        <taxon>Cardiobacteriaceae</taxon>
        <taxon>Suttonella</taxon>
    </lineage>
</organism>
<name>A0A380N1A4_9GAMM</name>
<keyword evidence="1" id="KW-0732">Signal</keyword>
<protein>
    <recommendedName>
        <fullName evidence="4">Sn-glycerol-3-phosphate transporter</fullName>
    </recommendedName>
</protein>
<feature type="chain" id="PRO_5016871825" description="Sn-glycerol-3-phosphate transporter" evidence="1">
    <location>
        <begin position="19"/>
        <end position="180"/>
    </location>
</feature>
<evidence type="ECO:0000313" key="3">
    <source>
        <dbReference type="Proteomes" id="UP000254575"/>
    </source>
</evidence>
<gene>
    <name evidence="2" type="ORF">NCTC10717_02087</name>
</gene>
<dbReference type="Proteomes" id="UP000254575">
    <property type="component" value="Unassembled WGS sequence"/>
</dbReference>
<evidence type="ECO:0000256" key="1">
    <source>
        <dbReference type="SAM" id="SignalP"/>
    </source>
</evidence>
<evidence type="ECO:0000313" key="2">
    <source>
        <dbReference type="EMBL" id="SUO98342.1"/>
    </source>
</evidence>
<feature type="signal peptide" evidence="1">
    <location>
        <begin position="1"/>
        <end position="18"/>
    </location>
</feature>
<dbReference type="Gene3D" id="2.40.160.20">
    <property type="match status" value="1"/>
</dbReference>
<proteinExistence type="predicted"/>
<dbReference type="RefSeq" id="WP_115219183.1">
    <property type="nucleotide sequence ID" value="NZ_UHIA01000004.1"/>
</dbReference>
<keyword evidence="3" id="KW-1185">Reference proteome</keyword>
<dbReference type="EMBL" id="UHIA01000004">
    <property type="protein sequence ID" value="SUO98342.1"/>
    <property type="molecule type" value="Genomic_DNA"/>
</dbReference>
<dbReference type="AlphaFoldDB" id="A0A380N1A4"/>
<accession>A0A380N1A4</accession>